<feature type="transmembrane region" description="Helical" evidence="8">
    <location>
        <begin position="29"/>
        <end position="47"/>
    </location>
</feature>
<feature type="transmembrane region" description="Helical" evidence="8">
    <location>
        <begin position="242"/>
        <end position="262"/>
    </location>
</feature>
<keyword evidence="3" id="KW-1003">Cell membrane</keyword>
<dbReference type="Proteomes" id="UP000246303">
    <property type="component" value="Unassembled WGS sequence"/>
</dbReference>
<feature type="transmembrane region" description="Helical" evidence="8">
    <location>
        <begin position="204"/>
        <end position="230"/>
    </location>
</feature>
<feature type="transmembrane region" description="Helical" evidence="8">
    <location>
        <begin position="300"/>
        <end position="318"/>
    </location>
</feature>
<dbReference type="OrthoDB" id="154915at2"/>
<evidence type="ECO:0000256" key="1">
    <source>
        <dbReference type="ARBA" id="ARBA00004651"/>
    </source>
</evidence>
<sequence>MTLWIYVTTSTTSSPSSAIGARTAAASPALVIALVSAAAFALSGPFAKSLFDVGWSPGAAVAARIGGAAVVLLIPVIITLVRRWAKVKGSLGRIAIYGVVPIALCQLFYFNAVQHLSVGVALLLEYLSPVLLVGWAWIITRHRPRLLTIVGAACAMAGLVLVLDLAGSQKVSVEGVLWGLAAAVCSAVYFIMSARADDDVPPVLMAGGGMAVGALMILGLGAAGILPMVFNFNNPVFAGAQVHWLVPVLGLVLVTTVFAYLMGIVATRGLGSKVASFLALFEVLFAVIWAWILLGEMPRAIQLLGGVAIMGGVILVRLDELRGSPRRGPTFVVELDAGGIPGLTAPGAQEPPAQAPAVLPAEAAQP</sequence>
<gene>
    <name evidence="10" type="ORF">CVS29_05455</name>
</gene>
<keyword evidence="11" id="KW-1185">Reference proteome</keyword>
<dbReference type="InterPro" id="IPR037185">
    <property type="entry name" value="EmrE-like"/>
</dbReference>
<evidence type="ECO:0000256" key="5">
    <source>
        <dbReference type="ARBA" id="ARBA00022989"/>
    </source>
</evidence>
<accession>A0A2V3DWM2</accession>
<evidence type="ECO:0000256" key="4">
    <source>
        <dbReference type="ARBA" id="ARBA00022692"/>
    </source>
</evidence>
<feature type="compositionally biased region" description="Low complexity" evidence="7">
    <location>
        <begin position="345"/>
        <end position="366"/>
    </location>
</feature>
<feature type="transmembrane region" description="Helical" evidence="8">
    <location>
        <begin position="94"/>
        <end position="112"/>
    </location>
</feature>
<feature type="transmembrane region" description="Helical" evidence="8">
    <location>
        <begin position="118"/>
        <end position="139"/>
    </location>
</feature>
<dbReference type="InterPro" id="IPR050638">
    <property type="entry name" value="AA-Vitamin_Transporters"/>
</dbReference>
<protein>
    <submittedName>
        <fullName evidence="10">EamA family transporter</fullName>
    </submittedName>
</protein>
<dbReference type="EMBL" id="QHLZ01000002">
    <property type="protein sequence ID" value="PXA66989.1"/>
    <property type="molecule type" value="Genomic_DNA"/>
</dbReference>
<evidence type="ECO:0000313" key="10">
    <source>
        <dbReference type="EMBL" id="PXA66989.1"/>
    </source>
</evidence>
<dbReference type="RefSeq" id="WP_110105302.1">
    <property type="nucleotide sequence ID" value="NZ_JACBZZ010000001.1"/>
</dbReference>
<dbReference type="PANTHER" id="PTHR32322">
    <property type="entry name" value="INNER MEMBRANE TRANSPORTER"/>
    <property type="match status" value="1"/>
</dbReference>
<evidence type="ECO:0000256" key="3">
    <source>
        <dbReference type="ARBA" id="ARBA00022475"/>
    </source>
</evidence>
<comment type="similarity">
    <text evidence="2">Belongs to the EamA transporter family.</text>
</comment>
<reference evidence="10 11" key="1">
    <citation type="submission" date="2018-05" db="EMBL/GenBank/DDBJ databases">
        <title>Genetic diversity of glacier-inhabiting Cryobacterium bacteria in China and description of Cryobacterium mengkeensis sp. nov. and Arthrobacter glacialis sp. nov.</title>
        <authorList>
            <person name="Liu Q."/>
            <person name="Xin Y.-H."/>
        </authorList>
    </citation>
    <scope>NUCLEOTIDE SEQUENCE [LARGE SCALE GENOMIC DNA]</scope>
    <source>
        <strain evidence="10 11">GP3</strain>
    </source>
</reference>
<feature type="domain" description="EamA" evidence="9">
    <location>
        <begin position="29"/>
        <end position="163"/>
    </location>
</feature>
<keyword evidence="5 8" id="KW-1133">Transmembrane helix</keyword>
<comment type="subcellular location">
    <subcellularLocation>
        <location evidence="1">Cell membrane</location>
        <topology evidence="1">Multi-pass membrane protein</topology>
    </subcellularLocation>
</comment>
<proteinExistence type="inferred from homology"/>
<evidence type="ECO:0000313" key="11">
    <source>
        <dbReference type="Proteomes" id="UP000246303"/>
    </source>
</evidence>
<dbReference type="AlphaFoldDB" id="A0A2V3DWM2"/>
<dbReference type="InterPro" id="IPR000620">
    <property type="entry name" value="EamA_dom"/>
</dbReference>
<feature type="domain" description="EamA" evidence="9">
    <location>
        <begin position="175"/>
        <end position="316"/>
    </location>
</feature>
<feature type="transmembrane region" description="Helical" evidence="8">
    <location>
        <begin position="146"/>
        <end position="163"/>
    </location>
</feature>
<evidence type="ECO:0000256" key="6">
    <source>
        <dbReference type="ARBA" id="ARBA00023136"/>
    </source>
</evidence>
<dbReference type="GO" id="GO:0005886">
    <property type="term" value="C:plasma membrane"/>
    <property type="evidence" value="ECO:0007669"/>
    <property type="project" value="UniProtKB-SubCell"/>
</dbReference>
<keyword evidence="6 8" id="KW-0472">Membrane</keyword>
<dbReference type="Pfam" id="PF00892">
    <property type="entry name" value="EamA"/>
    <property type="match status" value="2"/>
</dbReference>
<evidence type="ECO:0000259" key="9">
    <source>
        <dbReference type="Pfam" id="PF00892"/>
    </source>
</evidence>
<feature type="transmembrane region" description="Helical" evidence="8">
    <location>
        <begin position="59"/>
        <end position="82"/>
    </location>
</feature>
<evidence type="ECO:0000256" key="8">
    <source>
        <dbReference type="SAM" id="Phobius"/>
    </source>
</evidence>
<dbReference type="PANTHER" id="PTHR32322:SF18">
    <property type="entry name" value="S-ADENOSYLMETHIONINE_S-ADENOSYLHOMOCYSTEINE TRANSPORTER"/>
    <property type="match status" value="1"/>
</dbReference>
<comment type="caution">
    <text evidence="10">The sequence shown here is derived from an EMBL/GenBank/DDBJ whole genome shotgun (WGS) entry which is preliminary data.</text>
</comment>
<keyword evidence="4 8" id="KW-0812">Transmembrane</keyword>
<name>A0A2V3DWM2_9MICC</name>
<organism evidence="10 11">
    <name type="scientific">Arthrobacter psychrochitiniphilus</name>
    <dbReference type="NCBI Taxonomy" id="291045"/>
    <lineage>
        <taxon>Bacteria</taxon>
        <taxon>Bacillati</taxon>
        <taxon>Actinomycetota</taxon>
        <taxon>Actinomycetes</taxon>
        <taxon>Micrococcales</taxon>
        <taxon>Micrococcaceae</taxon>
        <taxon>Arthrobacter</taxon>
    </lineage>
</organism>
<feature type="transmembrane region" description="Helical" evidence="8">
    <location>
        <begin position="274"/>
        <end position="294"/>
    </location>
</feature>
<feature type="region of interest" description="Disordered" evidence="7">
    <location>
        <begin position="342"/>
        <end position="366"/>
    </location>
</feature>
<evidence type="ECO:0000256" key="2">
    <source>
        <dbReference type="ARBA" id="ARBA00007362"/>
    </source>
</evidence>
<feature type="transmembrane region" description="Helical" evidence="8">
    <location>
        <begin position="175"/>
        <end position="192"/>
    </location>
</feature>
<dbReference type="SUPFAM" id="SSF103481">
    <property type="entry name" value="Multidrug resistance efflux transporter EmrE"/>
    <property type="match status" value="2"/>
</dbReference>
<evidence type="ECO:0000256" key="7">
    <source>
        <dbReference type="SAM" id="MobiDB-lite"/>
    </source>
</evidence>